<protein>
    <submittedName>
        <fullName evidence="2">DUF4197 domain-containing protein</fullName>
    </submittedName>
</protein>
<keyword evidence="1" id="KW-0732">Signal</keyword>
<gene>
    <name evidence="2" type="ORF">KDD93_07970</name>
</gene>
<dbReference type="InterPro" id="IPR025245">
    <property type="entry name" value="DUF4197"/>
</dbReference>
<dbReference type="EMBL" id="JAGSSW010000008">
    <property type="protein sequence ID" value="MBR8464498.1"/>
    <property type="molecule type" value="Genomic_DNA"/>
</dbReference>
<dbReference type="Proteomes" id="UP000682951">
    <property type="component" value="Unassembled WGS sequence"/>
</dbReference>
<dbReference type="Pfam" id="PF13852">
    <property type="entry name" value="DUF4197"/>
    <property type="match status" value="1"/>
</dbReference>
<organism evidence="2 3">
    <name type="scientific">Campylobacter anatolicus</name>
    <dbReference type="NCBI Taxonomy" id="2829105"/>
    <lineage>
        <taxon>Bacteria</taxon>
        <taxon>Pseudomonadati</taxon>
        <taxon>Campylobacterota</taxon>
        <taxon>Epsilonproteobacteria</taxon>
        <taxon>Campylobacterales</taxon>
        <taxon>Campylobacteraceae</taxon>
        <taxon>Campylobacter</taxon>
    </lineage>
</organism>
<evidence type="ECO:0000313" key="3">
    <source>
        <dbReference type="Proteomes" id="UP000682951"/>
    </source>
</evidence>
<feature type="signal peptide" evidence="1">
    <location>
        <begin position="1"/>
        <end position="19"/>
    </location>
</feature>
<sequence length="250" mass="26676">MRKFVTFLLLCCLAIDTNANLSDAISSGLKVASSLSVSKDYKAIVSNALNLAVKELSNGGYLNSAVAKIPLPNGLQRAANLAKKVGGEKWANELIISINNAASTAVPEAASIFSDTIKNMNNDEIKSVMSGGKDSFTKFLQDRSGDKLQKVFKPIIKNMMSDNKFATAYNGLNSFIANSSVTSSDTIKSVKNLASNLGMSEYVPDSGEDLNDYITRKTLDGLFNVMSEKESGLKSGIVGKGNGILNKVLK</sequence>
<feature type="chain" id="PRO_5045796086" evidence="1">
    <location>
        <begin position="20"/>
        <end position="250"/>
    </location>
</feature>
<proteinExistence type="predicted"/>
<keyword evidence="3" id="KW-1185">Reference proteome</keyword>
<reference evidence="2 3" key="1">
    <citation type="submission" date="2021-04" db="EMBL/GenBank/DDBJ databases">
        <title>Molecular and phenotypic characterization and identification of bacterial isolates recovered from the Anatolian ground squirrels (Spermophilus xanthoprymnus) and which have the potential to form a new species in the Campylobacter genus.</title>
        <authorList>
            <person name="Aydin F."/>
            <person name="Abay S."/>
            <person name="Kayman T."/>
            <person name="Karakaya E."/>
            <person name="Mustak H.K."/>
            <person name="Mustak I.B."/>
            <person name="Bilgin N."/>
            <person name="Duzler A."/>
            <person name="Sahin O."/>
            <person name="Guran O."/>
            <person name="Saticioglu I.B."/>
        </authorList>
    </citation>
    <scope>NUCLEOTIDE SEQUENCE [LARGE SCALE GENOMIC DNA]</scope>
    <source>
        <strain evidence="3">faydin-G24</strain>
    </source>
</reference>
<evidence type="ECO:0000313" key="2">
    <source>
        <dbReference type="EMBL" id="MBR8464498.1"/>
    </source>
</evidence>
<accession>A0ABS5HJQ7</accession>
<name>A0ABS5HJQ7_9BACT</name>
<evidence type="ECO:0000256" key="1">
    <source>
        <dbReference type="SAM" id="SignalP"/>
    </source>
</evidence>
<comment type="caution">
    <text evidence="2">The sequence shown here is derived from an EMBL/GenBank/DDBJ whole genome shotgun (WGS) entry which is preliminary data.</text>
</comment>
<dbReference type="RefSeq" id="WP_212142366.1">
    <property type="nucleotide sequence ID" value="NZ_JAGSSW010000008.1"/>
</dbReference>